<gene>
    <name evidence="2" type="ORF">RSO68_08545</name>
</gene>
<keyword evidence="3" id="KW-1185">Reference proteome</keyword>
<dbReference type="Proteomes" id="UP001255917">
    <property type="component" value="Unassembled WGS sequence"/>
</dbReference>
<comment type="caution">
    <text evidence="2">The sequence shown here is derived from an EMBL/GenBank/DDBJ whole genome shotgun (WGS) entry which is preliminary data.</text>
</comment>
<dbReference type="Pfam" id="PF13391">
    <property type="entry name" value="HNH_2"/>
    <property type="match status" value="1"/>
</dbReference>
<accession>A0ABU3NEA7</accession>
<evidence type="ECO:0000259" key="1">
    <source>
        <dbReference type="Pfam" id="PF13391"/>
    </source>
</evidence>
<keyword evidence="2" id="KW-0255">Endonuclease</keyword>
<dbReference type="GO" id="GO:0004519">
    <property type="term" value="F:endonuclease activity"/>
    <property type="evidence" value="ECO:0007669"/>
    <property type="project" value="UniProtKB-KW"/>
</dbReference>
<name>A0ABU3NEA7_9GAMM</name>
<protein>
    <submittedName>
        <fullName evidence="2">HNH endonuclease</fullName>
    </submittedName>
</protein>
<proteinExistence type="predicted"/>
<dbReference type="InterPro" id="IPR003615">
    <property type="entry name" value="HNH_nuc"/>
</dbReference>
<reference evidence="3" key="1">
    <citation type="submission" date="2023-07" db="EMBL/GenBank/DDBJ databases">
        <title>Substrates and metabolic shifts associated with increased methane emissions in unrestored hypersaline salterns.</title>
        <authorList>
            <person name="Bueno De Mesquita C.P."/>
            <person name="Tringe S.G."/>
        </authorList>
    </citation>
    <scope>NUCLEOTIDE SEQUENCE [LARGE SCALE GENOMIC DNA]</scope>
    <source>
        <strain evidence="3">I4</strain>
    </source>
</reference>
<dbReference type="RefSeq" id="WP_315586283.1">
    <property type="nucleotide sequence ID" value="NZ_JAVXUR010000003.1"/>
</dbReference>
<evidence type="ECO:0000313" key="2">
    <source>
        <dbReference type="EMBL" id="MDT8879516.1"/>
    </source>
</evidence>
<sequence>MAAERKAWTDHERLLALSLYCRLTFGQLHSGRPEVVGLAERLGRSANSVAMKLTNYASLDPEVLALGKKGLPGASQKDRVLWQRFITDPETVSSECEQAWTLVSDEDPAFAAEPSSGETDYSGQDVRRLQKQRVGQSLFRKAVMIRYDTRCVITGLRHEDLLMASHIVPWRTRPASRLDPANGLCLNALHDRAFDGGLLAIDDQGRIRIAPELMSTGASGRLKRQLCDLDGQPLDLTVSAFPNRDYLAWHYRECFRR</sequence>
<keyword evidence="2" id="KW-0540">Nuclease</keyword>
<keyword evidence="2" id="KW-0378">Hydrolase</keyword>
<feature type="domain" description="HNH nuclease" evidence="1">
    <location>
        <begin position="151"/>
        <end position="202"/>
    </location>
</feature>
<organism evidence="2 3">
    <name type="scientific">Halomonas saccharevitans</name>
    <dbReference type="NCBI Taxonomy" id="416872"/>
    <lineage>
        <taxon>Bacteria</taxon>
        <taxon>Pseudomonadati</taxon>
        <taxon>Pseudomonadota</taxon>
        <taxon>Gammaproteobacteria</taxon>
        <taxon>Oceanospirillales</taxon>
        <taxon>Halomonadaceae</taxon>
        <taxon>Halomonas</taxon>
    </lineage>
</organism>
<evidence type="ECO:0000313" key="3">
    <source>
        <dbReference type="Proteomes" id="UP001255917"/>
    </source>
</evidence>
<dbReference type="EMBL" id="JAVXUR010000003">
    <property type="protein sequence ID" value="MDT8879516.1"/>
    <property type="molecule type" value="Genomic_DNA"/>
</dbReference>